<reference evidence="1 2" key="1">
    <citation type="submission" date="2017-11" db="EMBL/GenBank/DDBJ databases">
        <title>The genome of Rhizophagus clarus HR1 reveals common genetic basis of auxotrophy among arbuscular mycorrhizal fungi.</title>
        <authorList>
            <person name="Kobayashi Y."/>
        </authorList>
    </citation>
    <scope>NUCLEOTIDE SEQUENCE [LARGE SCALE GENOMIC DNA]</scope>
    <source>
        <strain evidence="1 2">HR1</strain>
    </source>
</reference>
<name>A0A2Z6R9Q0_9GLOM</name>
<accession>A0A2Z6R9Q0</accession>
<dbReference type="Gene3D" id="1.10.10.1010">
    <property type="entry name" value="Intein homing endonuclease, domain IV"/>
    <property type="match status" value="6"/>
</dbReference>
<dbReference type="EMBL" id="BEXD01002668">
    <property type="protein sequence ID" value="GBB99045.1"/>
    <property type="molecule type" value="Genomic_DNA"/>
</dbReference>
<organism evidence="1 2">
    <name type="scientific">Rhizophagus clarus</name>
    <dbReference type="NCBI Taxonomy" id="94130"/>
    <lineage>
        <taxon>Eukaryota</taxon>
        <taxon>Fungi</taxon>
        <taxon>Fungi incertae sedis</taxon>
        <taxon>Mucoromycota</taxon>
        <taxon>Glomeromycotina</taxon>
        <taxon>Glomeromycetes</taxon>
        <taxon>Glomerales</taxon>
        <taxon>Glomeraceae</taxon>
        <taxon>Rhizophagus</taxon>
    </lineage>
</organism>
<dbReference type="AlphaFoldDB" id="A0A2Z6R9Q0"/>
<dbReference type="Proteomes" id="UP000247702">
    <property type="component" value="Unassembled WGS sequence"/>
</dbReference>
<keyword evidence="2" id="KW-1185">Reference proteome</keyword>
<gene>
    <name evidence="1" type="ORF">RclHR1_00340036</name>
</gene>
<proteinExistence type="predicted"/>
<protein>
    <submittedName>
        <fullName evidence="1">Uncharacterized protein</fullName>
    </submittedName>
</protein>
<evidence type="ECO:0000313" key="2">
    <source>
        <dbReference type="Proteomes" id="UP000247702"/>
    </source>
</evidence>
<comment type="caution">
    <text evidence="1">The sequence shown here is derived from an EMBL/GenBank/DDBJ whole genome shotgun (WGS) entry which is preliminary data.</text>
</comment>
<dbReference type="STRING" id="94130.A0A2Z6R9Q0"/>
<evidence type="ECO:0000313" key="1">
    <source>
        <dbReference type="EMBL" id="GBB99045.1"/>
    </source>
</evidence>
<sequence>MNWSIHTNYEISNTLEWIPYNRFDNVKYIAKDKYRANWRDGCIDEWDYINKGWRRKNQMIGNNDIDKFIQDTQLSTHVNMSKVLEWIPYNKFYNIKYVTQNEFGKMYRANWIDGYIDKWDNKNQNWKRKDQNIFVVLKSLNNYKNFIMEFINKISVSHKIYGITQDLTSGNNYVDKFIQDTQLSVHDNIPKVLEWIPYNKFYDIGCFTQNELSKMYRANWIDGRIDRWDYKIRNWKRADRNMFVILKSFYNPINIMPRFINELIIDIKGHHKIYGITQDVKTRDYMVVLNVICENYNYVCNAIHFQRNFKNWTSSNNLVDKFIQNSQIIAHKSMYDVLEWITYSKFHDIKYITKSEFGNVYGANRIDGCLDKWDNECQNWKRKNQNMFVVLRSINNSINVTPEFIKKSSIHYDIAEALEWIPYDSKRQNWQRDGQNMFVMLKFSNNITLNLINKIKIHNKVYGITQDPKTKNHMVVITCKECNYICNSMFFQQNFKNWTSGNHDIDRFIQNTQLSVHKSCEISSALEWIPYKRLCEIKYVKKKFGTICSANWIDGYIDKWDNESQNWKRKEQNIFVILKSINNPKNILLEFNGVKVNHNVYGITQNPETKNYIMVLNGICVKCNNICNAIRFEQNFKKLD</sequence>